<evidence type="ECO:0008006" key="3">
    <source>
        <dbReference type="Google" id="ProtNLM"/>
    </source>
</evidence>
<dbReference type="RefSeq" id="WP_180098530.1">
    <property type="nucleotide sequence ID" value="NZ_CADIKR010000002.1"/>
</dbReference>
<gene>
    <name evidence="1" type="ORF">LMG3415_02139</name>
</gene>
<proteinExistence type="predicted"/>
<evidence type="ECO:0000313" key="1">
    <source>
        <dbReference type="EMBL" id="CAB3855089.1"/>
    </source>
</evidence>
<comment type="caution">
    <text evidence="1">The sequence shown here is derived from an EMBL/GenBank/DDBJ whole genome shotgun (WGS) entry which is preliminary data.</text>
</comment>
<sequence>MPQTLQYRPLLIEALISNERISSYQNVFLPGNDVELMGVYLWNGFVCGALYPLMAAVEITLRNAIDQALVADMGRFWWAGGKLRYRTFAPGAEAPHPVQAVRENFAKATRSHAAEQRRRHAVRGNVMPQHHGIIAKTEFSTWEFLLDAEFMGRGMIWPKHLSAVFRGPWPMHRGAAVLAHAHDLVATLRDFRNRLFHHEPAWKRYGVLSEPDALQHLREKIGKVESLLALIHPENLRLLQANGLLRDAHRACSSAEIRRFQHLARTHQVNSMDDLTALAACCARENTILAAQTAQRPQQRFLIRSP</sequence>
<accession>A0ABM8LC62</accession>
<keyword evidence="2" id="KW-1185">Reference proteome</keyword>
<organism evidence="1 2">
    <name type="scientific">Achromobacter mucicolens</name>
    <dbReference type="NCBI Taxonomy" id="1389922"/>
    <lineage>
        <taxon>Bacteria</taxon>
        <taxon>Pseudomonadati</taxon>
        <taxon>Pseudomonadota</taxon>
        <taxon>Betaproteobacteria</taxon>
        <taxon>Burkholderiales</taxon>
        <taxon>Alcaligenaceae</taxon>
        <taxon>Achromobacter</taxon>
    </lineage>
</organism>
<dbReference type="Proteomes" id="UP000507140">
    <property type="component" value="Unassembled WGS sequence"/>
</dbReference>
<protein>
    <recommendedName>
        <fullName evidence="3">CAAX protease</fullName>
    </recommendedName>
</protein>
<evidence type="ECO:0000313" key="2">
    <source>
        <dbReference type="Proteomes" id="UP000507140"/>
    </source>
</evidence>
<reference evidence="1 2" key="1">
    <citation type="submission" date="2020-04" db="EMBL/GenBank/DDBJ databases">
        <authorList>
            <person name="De Canck E."/>
        </authorList>
    </citation>
    <scope>NUCLEOTIDE SEQUENCE [LARGE SCALE GENOMIC DNA]</scope>
    <source>
        <strain evidence="1 2">LMG 3415</strain>
    </source>
</reference>
<name>A0ABM8LC62_9BURK</name>
<dbReference type="EMBL" id="CADIKR010000002">
    <property type="protein sequence ID" value="CAB3855089.1"/>
    <property type="molecule type" value="Genomic_DNA"/>
</dbReference>